<evidence type="ECO:0000259" key="4">
    <source>
        <dbReference type="PROSITE" id="PS50158"/>
    </source>
</evidence>
<dbReference type="Pfam" id="PF00098">
    <property type="entry name" value="zf-CCHC"/>
    <property type="match status" value="1"/>
</dbReference>
<dbReference type="EMBL" id="HM596855">
    <property type="protein sequence ID" value="AEJ07901.1"/>
    <property type="molecule type" value="Genomic_DNA"/>
</dbReference>
<feature type="compositionally biased region" description="Basic residues" evidence="3">
    <location>
        <begin position="344"/>
        <end position="358"/>
    </location>
</feature>
<dbReference type="SMART" id="SM00343">
    <property type="entry name" value="ZnF_C2HC"/>
    <property type="match status" value="2"/>
</dbReference>
<feature type="domain" description="CCHC-type" evidence="4">
    <location>
        <begin position="297"/>
        <end position="311"/>
    </location>
</feature>
<keyword evidence="2" id="KW-0175">Coiled coil</keyword>
<dbReference type="PANTHER" id="PTHR34676:SF17">
    <property type="entry name" value="OS06G0684500 PROTEIN"/>
    <property type="match status" value="1"/>
</dbReference>
<proteinExistence type="predicted"/>
<dbReference type="PANTHER" id="PTHR34676">
    <property type="entry name" value="DUF4219 DOMAIN-CONTAINING PROTEIN-RELATED"/>
    <property type="match status" value="1"/>
</dbReference>
<protein>
    <submittedName>
        <fullName evidence="5">Ruda putative polyprotein</fullName>
    </submittedName>
</protein>
<keyword evidence="1" id="KW-0479">Metal-binding</keyword>
<feature type="coiled-coil region" evidence="2">
    <location>
        <begin position="402"/>
        <end position="429"/>
    </location>
</feature>
<sequence length="701" mass="78986">MDTHRPPHFDGTNFPYYSARMACYLEAVDLGVWRVTRDGMKPLKNPEKPTTSEEKEIHLNARAKNCLYESLSMDIFNQVFTLKTANEIWLKLHELHDDTTNVREQKHCLVLNEYNSFAMKGDELVRDMYSRLNLIINELNSIGINKLGDADIVRKIISLLPQRRYGSIITILHNMEDLSNMTPTIVIGKIAAFEMSRKMCRGEEPTSSRPYAFACDERKGKKKASTPSSSSEEEEEEESDDDEDNQPCTSSSKDEETIRRVGKVMGMIRKINLMGVPLQVEDILFNIDRKKQRKRGCFACGEKGHFRDSCPTMAKPKKERSKGKALTSVRTWDDSSSEDEPPRTRSHRSSSRSSRSSHKCLMARGNKSIPSSSDESSSDDEGEGKPSVDELAEAVEFFQDVCTKQKAQLKTLKNKLVSSQNDYKGLLEKFETFANLNSELSTKIELLESSAPSTATDDGLFKKNEKLKAKLASSQNTIENLLEKMEILSIHNDELTTKLENIGSTPVASLVKIPEIIKKDASTSCFDLIDDTNSCNQVLVENIIIEACSDEVAKENEQLKQEVARLGKALYEKKGKAKQIQPPQDNTTAGVNKPMEGETVICRLCHKEGHKSFQCKTMTGDKQRQKLKQKPSSKIPNTYIKKVDKKAATPYLIKKKKNGKVIAIKANKQANKGKGAKRIWVPKEIISTMRSTKKVWIPKGK</sequence>
<feature type="region of interest" description="Disordered" evidence="3">
    <location>
        <begin position="308"/>
        <end position="387"/>
    </location>
</feature>
<dbReference type="Gene3D" id="4.10.60.10">
    <property type="entry name" value="Zinc finger, CCHC-type"/>
    <property type="match status" value="1"/>
</dbReference>
<keyword evidence="1" id="KW-0863">Zinc-finger</keyword>
<organism evidence="5">
    <name type="scientific">Zea mays subsp. mexicana</name>
    <name type="common">Mexican teosinte</name>
    <dbReference type="NCBI Taxonomy" id="4579"/>
    <lineage>
        <taxon>Eukaryota</taxon>
        <taxon>Viridiplantae</taxon>
        <taxon>Streptophyta</taxon>
        <taxon>Embryophyta</taxon>
        <taxon>Tracheophyta</taxon>
        <taxon>Spermatophyta</taxon>
        <taxon>Magnoliopsida</taxon>
        <taxon>Liliopsida</taxon>
        <taxon>Poales</taxon>
        <taxon>Poaceae</taxon>
        <taxon>PACMAD clade</taxon>
        <taxon>Panicoideae</taxon>
        <taxon>Andropogonodae</taxon>
        <taxon>Andropogoneae</taxon>
        <taxon>Tripsacinae</taxon>
        <taxon>Zea</taxon>
    </lineage>
</organism>
<feature type="coiled-coil region" evidence="2">
    <location>
        <begin position="464"/>
        <end position="498"/>
    </location>
</feature>
<dbReference type="Pfam" id="PF14223">
    <property type="entry name" value="Retrotran_gag_2"/>
    <property type="match status" value="1"/>
</dbReference>
<dbReference type="GO" id="GO:0008270">
    <property type="term" value="F:zinc ion binding"/>
    <property type="evidence" value="ECO:0007669"/>
    <property type="project" value="UniProtKB-KW"/>
</dbReference>
<accession>I6M4S5</accession>
<dbReference type="GO" id="GO:0003676">
    <property type="term" value="F:nucleic acid binding"/>
    <property type="evidence" value="ECO:0007669"/>
    <property type="project" value="InterPro"/>
</dbReference>
<evidence type="ECO:0000313" key="5">
    <source>
        <dbReference type="EMBL" id="AEJ07901.1"/>
    </source>
</evidence>
<feature type="compositionally biased region" description="Acidic residues" evidence="3">
    <location>
        <begin position="231"/>
        <end position="245"/>
    </location>
</feature>
<keyword evidence="1" id="KW-0862">Zinc</keyword>
<feature type="region of interest" description="Disordered" evidence="3">
    <location>
        <begin position="201"/>
        <end position="258"/>
    </location>
</feature>
<reference evidence="5" key="1">
    <citation type="journal article" date="2012" name="Plant J.">
        <title>Dynamic evolution of bz orthologous regions in the Andropogoneae and other grasses.</title>
        <authorList>
            <person name="Wang Q."/>
            <person name="Dooner H.K."/>
        </authorList>
    </citation>
    <scope>NUCLEOTIDE SEQUENCE</scope>
</reference>
<evidence type="ECO:0000256" key="3">
    <source>
        <dbReference type="SAM" id="MobiDB-lite"/>
    </source>
</evidence>
<dbReference type="PROSITE" id="PS50158">
    <property type="entry name" value="ZF_CCHC"/>
    <property type="match status" value="1"/>
</dbReference>
<dbReference type="AlphaFoldDB" id="I6M4S5"/>
<evidence type="ECO:0000256" key="2">
    <source>
        <dbReference type="SAM" id="Coils"/>
    </source>
</evidence>
<name>I6M4S5_ZEAMM</name>
<evidence type="ECO:0000256" key="1">
    <source>
        <dbReference type="PROSITE-ProRule" id="PRU00047"/>
    </source>
</evidence>
<dbReference type="SUPFAM" id="SSF57756">
    <property type="entry name" value="Retrovirus zinc finger-like domains"/>
    <property type="match status" value="1"/>
</dbReference>
<dbReference type="InterPro" id="IPR036875">
    <property type="entry name" value="Znf_CCHC_sf"/>
</dbReference>
<dbReference type="InterPro" id="IPR001878">
    <property type="entry name" value="Znf_CCHC"/>
</dbReference>